<gene>
    <name evidence="2" type="ORF">OIU74_005094</name>
</gene>
<dbReference type="EMBL" id="JAPFFM010000011">
    <property type="protein sequence ID" value="KAJ6733260.1"/>
    <property type="molecule type" value="Genomic_DNA"/>
</dbReference>
<sequence>MRLYELLQMESCNGSGSASISVVKNQRSRSWNCQPSSDAFDFDQTLQKEPSRSSSLDNCKGEGFSHRGEDPTTSGEDGGIGLESGNLGGGTDLSVYVQRRGTTKLVISSKIRKMYREQKPPKRIFEFDLKPNIDEAAGGYRMCKRIQN</sequence>
<evidence type="ECO:0000313" key="3">
    <source>
        <dbReference type="Proteomes" id="UP001151752"/>
    </source>
</evidence>
<proteinExistence type="predicted"/>
<feature type="compositionally biased region" description="Basic and acidic residues" evidence="1">
    <location>
        <begin position="59"/>
        <end position="70"/>
    </location>
</feature>
<comment type="caution">
    <text evidence="2">The sequence shown here is derived from an EMBL/GenBank/DDBJ whole genome shotgun (WGS) entry which is preliminary data.</text>
</comment>
<keyword evidence="3" id="KW-1185">Reference proteome</keyword>
<reference evidence="2" key="1">
    <citation type="submission" date="2022-11" db="EMBL/GenBank/DDBJ databases">
        <authorList>
            <person name="Hyden B.L."/>
            <person name="Feng K."/>
            <person name="Yates T."/>
            <person name="Jawdy S."/>
            <person name="Smart L.B."/>
            <person name="Muchero W."/>
        </authorList>
    </citation>
    <scope>NUCLEOTIDE SEQUENCE</scope>
    <source>
        <tissue evidence="2">Shoot tip</tissue>
    </source>
</reference>
<protein>
    <submittedName>
        <fullName evidence="2">Uncharacterized protein</fullName>
    </submittedName>
</protein>
<accession>A0A9Q0ZG33</accession>
<feature type="compositionally biased region" description="Polar residues" evidence="1">
    <location>
        <begin position="44"/>
        <end position="57"/>
    </location>
</feature>
<dbReference type="Proteomes" id="UP001151752">
    <property type="component" value="Chromosome 7"/>
</dbReference>
<organism evidence="2 3">
    <name type="scientific">Salix koriyanagi</name>
    <dbReference type="NCBI Taxonomy" id="2511006"/>
    <lineage>
        <taxon>Eukaryota</taxon>
        <taxon>Viridiplantae</taxon>
        <taxon>Streptophyta</taxon>
        <taxon>Embryophyta</taxon>
        <taxon>Tracheophyta</taxon>
        <taxon>Spermatophyta</taxon>
        <taxon>Magnoliopsida</taxon>
        <taxon>eudicotyledons</taxon>
        <taxon>Gunneridae</taxon>
        <taxon>Pentapetalae</taxon>
        <taxon>rosids</taxon>
        <taxon>fabids</taxon>
        <taxon>Malpighiales</taxon>
        <taxon>Salicaceae</taxon>
        <taxon>Saliceae</taxon>
        <taxon>Salix</taxon>
    </lineage>
</organism>
<reference evidence="2" key="2">
    <citation type="journal article" date="2023" name="Int. J. Mol. Sci.">
        <title>De Novo Assembly and Annotation of 11 Diverse Shrub Willow (Salix) Genomes Reveals Novel Gene Organization in Sex-Linked Regions.</title>
        <authorList>
            <person name="Hyden B."/>
            <person name="Feng K."/>
            <person name="Yates T.B."/>
            <person name="Jawdy S."/>
            <person name="Cereghino C."/>
            <person name="Smart L.B."/>
            <person name="Muchero W."/>
        </authorList>
    </citation>
    <scope>NUCLEOTIDE SEQUENCE</scope>
    <source>
        <tissue evidence="2">Shoot tip</tissue>
    </source>
</reference>
<feature type="region of interest" description="Disordered" evidence="1">
    <location>
        <begin position="43"/>
        <end position="93"/>
    </location>
</feature>
<name>A0A9Q0ZG33_9ROSI</name>
<evidence type="ECO:0000256" key="1">
    <source>
        <dbReference type="SAM" id="MobiDB-lite"/>
    </source>
</evidence>
<dbReference type="AlphaFoldDB" id="A0A9Q0ZG33"/>
<evidence type="ECO:0000313" key="2">
    <source>
        <dbReference type="EMBL" id="KAJ6733260.1"/>
    </source>
</evidence>
<feature type="compositionally biased region" description="Gly residues" evidence="1">
    <location>
        <begin position="76"/>
        <end position="91"/>
    </location>
</feature>